<feature type="domain" description="Flavodoxin-like fold" evidence="3">
    <location>
        <begin position="12"/>
        <end position="222"/>
    </location>
</feature>
<protein>
    <submittedName>
        <fullName evidence="4">Flavodoxin family protein</fullName>
    </submittedName>
</protein>
<dbReference type="InterPro" id="IPR051545">
    <property type="entry name" value="NAD(P)H_dehydrogenase_qn"/>
</dbReference>
<dbReference type="InterPro" id="IPR029039">
    <property type="entry name" value="Flavoprotein-like_sf"/>
</dbReference>
<dbReference type="Gene3D" id="3.40.50.360">
    <property type="match status" value="1"/>
</dbReference>
<keyword evidence="2" id="KW-0560">Oxidoreductase</keyword>
<dbReference type="InterPro" id="IPR003680">
    <property type="entry name" value="Flavodoxin_fold"/>
</dbReference>
<dbReference type="RefSeq" id="WP_133404601.1">
    <property type="nucleotide sequence ID" value="NZ_SMTK01000005.1"/>
</dbReference>
<dbReference type="EMBL" id="SMTK01000005">
    <property type="protein sequence ID" value="TDK23916.1"/>
    <property type="molecule type" value="Genomic_DNA"/>
</dbReference>
<evidence type="ECO:0000259" key="3">
    <source>
        <dbReference type="Pfam" id="PF02525"/>
    </source>
</evidence>
<evidence type="ECO:0000256" key="2">
    <source>
        <dbReference type="ARBA" id="ARBA00023002"/>
    </source>
</evidence>
<sequence>MTFPDSSNPIRRALIVHAHPEPASFSSAQASAVAQQLKSEGVEVDFIDLYDLGWNPVLSREQFMNGPGYFKPQAEQMRAFAEGTLPEPVGAHLAKLQDADLLVLSFPVWWFSMPAILKGWIDQVFLLSAIFGGEHGIFDEGGMTTKKAMMLLTTGGAEASFAPGASSAPGGYGELNDFFYHVHRGMFEFVGYDVVQPFVTHEPVRLSDEEREQALVKARAYVTETLLVEPAAVR</sequence>
<evidence type="ECO:0000313" key="5">
    <source>
        <dbReference type="Proteomes" id="UP000295411"/>
    </source>
</evidence>
<comment type="similarity">
    <text evidence="1">Belongs to the NAD(P)H dehydrogenase (quinone) family.</text>
</comment>
<gene>
    <name evidence="4" type="ORF">E2F48_14045</name>
</gene>
<evidence type="ECO:0000256" key="1">
    <source>
        <dbReference type="ARBA" id="ARBA00006252"/>
    </source>
</evidence>
<name>A0A4V3ALP9_9MICC</name>
<dbReference type="PANTHER" id="PTHR10204">
    <property type="entry name" value="NAD P H OXIDOREDUCTASE-RELATED"/>
    <property type="match status" value="1"/>
</dbReference>
<dbReference type="AlphaFoldDB" id="A0A4V3ALP9"/>
<comment type="caution">
    <text evidence="4">The sequence shown here is derived from an EMBL/GenBank/DDBJ whole genome shotgun (WGS) entry which is preliminary data.</text>
</comment>
<dbReference type="SUPFAM" id="SSF52218">
    <property type="entry name" value="Flavoproteins"/>
    <property type="match status" value="1"/>
</dbReference>
<dbReference type="PANTHER" id="PTHR10204:SF34">
    <property type="entry name" value="NAD(P)H DEHYDROGENASE [QUINONE] 1 ISOFORM 1"/>
    <property type="match status" value="1"/>
</dbReference>
<dbReference type="Pfam" id="PF02525">
    <property type="entry name" value="Flavodoxin_2"/>
    <property type="match status" value="1"/>
</dbReference>
<proteinExistence type="inferred from homology"/>
<dbReference type="GO" id="GO:0005829">
    <property type="term" value="C:cytosol"/>
    <property type="evidence" value="ECO:0007669"/>
    <property type="project" value="TreeGrafter"/>
</dbReference>
<dbReference type="OrthoDB" id="9798454at2"/>
<dbReference type="Proteomes" id="UP000295411">
    <property type="component" value="Unassembled WGS sequence"/>
</dbReference>
<accession>A0A4V3ALP9</accession>
<organism evidence="4 5">
    <name type="scientific">Arthrobacter crusticola</name>
    <dbReference type="NCBI Taxonomy" id="2547960"/>
    <lineage>
        <taxon>Bacteria</taxon>
        <taxon>Bacillati</taxon>
        <taxon>Actinomycetota</taxon>
        <taxon>Actinomycetes</taxon>
        <taxon>Micrococcales</taxon>
        <taxon>Micrococcaceae</taxon>
        <taxon>Arthrobacter</taxon>
    </lineage>
</organism>
<evidence type="ECO:0000313" key="4">
    <source>
        <dbReference type="EMBL" id="TDK23916.1"/>
    </source>
</evidence>
<keyword evidence="5" id="KW-1185">Reference proteome</keyword>
<reference evidence="4 5" key="1">
    <citation type="submission" date="2019-03" db="EMBL/GenBank/DDBJ databases">
        <title>Arthrobacter sp. nov., an bacterium isolated from biocrust in Mu Us Desert.</title>
        <authorList>
            <person name="Lixiong L."/>
        </authorList>
    </citation>
    <scope>NUCLEOTIDE SEQUENCE [LARGE SCALE GENOMIC DNA]</scope>
    <source>
        <strain evidence="4 5">SLN-3</strain>
    </source>
</reference>
<dbReference type="GO" id="GO:0003955">
    <property type="term" value="F:NAD(P)H dehydrogenase (quinone) activity"/>
    <property type="evidence" value="ECO:0007669"/>
    <property type="project" value="TreeGrafter"/>
</dbReference>